<evidence type="ECO:0000256" key="1">
    <source>
        <dbReference type="SAM" id="SignalP"/>
    </source>
</evidence>
<dbReference type="NCBIfam" id="TIGR02001">
    <property type="entry name" value="gcw_chp"/>
    <property type="match status" value="1"/>
</dbReference>
<dbReference type="STRING" id="1280847.SAMN04488036_10563"/>
<organism evidence="2 3">
    <name type="scientific">Shimia haliotis</name>
    <dbReference type="NCBI Taxonomy" id="1280847"/>
    <lineage>
        <taxon>Bacteria</taxon>
        <taxon>Pseudomonadati</taxon>
        <taxon>Pseudomonadota</taxon>
        <taxon>Alphaproteobacteria</taxon>
        <taxon>Rhodobacterales</taxon>
        <taxon>Roseobacteraceae</taxon>
    </lineage>
</organism>
<dbReference type="EMBL" id="FOSZ01000005">
    <property type="protein sequence ID" value="SFL10573.1"/>
    <property type="molecule type" value="Genomic_DNA"/>
</dbReference>
<evidence type="ECO:0000313" key="2">
    <source>
        <dbReference type="EMBL" id="SFL10573.1"/>
    </source>
</evidence>
<keyword evidence="1" id="KW-0732">Signal</keyword>
<reference evidence="3" key="1">
    <citation type="submission" date="2016-10" db="EMBL/GenBank/DDBJ databases">
        <authorList>
            <person name="Varghese N."/>
            <person name="Submissions S."/>
        </authorList>
    </citation>
    <scope>NUCLEOTIDE SEQUENCE [LARGE SCALE GENOMIC DNA]</scope>
    <source>
        <strain evidence="3">DSM 28453</strain>
    </source>
</reference>
<proteinExistence type="predicted"/>
<evidence type="ECO:0000313" key="3">
    <source>
        <dbReference type="Proteomes" id="UP000198851"/>
    </source>
</evidence>
<dbReference type="RefSeq" id="WP_093324243.1">
    <property type="nucleotide sequence ID" value="NZ_FOSZ01000005.1"/>
</dbReference>
<keyword evidence="3" id="KW-1185">Reference proteome</keyword>
<dbReference type="InterPro" id="IPR010239">
    <property type="entry name" value="CHP02001"/>
</dbReference>
<feature type="signal peptide" evidence="1">
    <location>
        <begin position="1"/>
        <end position="24"/>
    </location>
</feature>
<name>A0A1I4EZE4_9RHOB</name>
<dbReference type="AlphaFoldDB" id="A0A1I4EZE4"/>
<feature type="chain" id="PRO_5011458988" description="Outer membrane protein beta-barrel domain-containing protein" evidence="1">
    <location>
        <begin position="25"/>
        <end position="216"/>
    </location>
</feature>
<dbReference type="Pfam" id="PF09694">
    <property type="entry name" value="Gcw_chp"/>
    <property type="match status" value="1"/>
</dbReference>
<accession>A0A1I4EZE4</accession>
<gene>
    <name evidence="2" type="ORF">SAMN04488036_10563</name>
</gene>
<protein>
    <recommendedName>
        <fullName evidence="4">Outer membrane protein beta-barrel domain-containing protein</fullName>
    </recommendedName>
</protein>
<evidence type="ECO:0008006" key="4">
    <source>
        <dbReference type="Google" id="ProtNLM"/>
    </source>
</evidence>
<dbReference type="OrthoDB" id="9793561at2"/>
<sequence length="216" mass="23641">MKLPSTVAAAAFCAPLMVAGTASAQGITWYYGVDFVSDYISSGVTNSNGSAAIQPWVEAEVGNFYFGTWMSNVDLGTTDDWETDLYFGYRNSINDQWSYDVGYARYLYNGELGNDSGEIVGQLTFTPSTAVDLTGYAAYDPENELWNYRAELGYALNDKISFEGQYGHSESYGHDYWLIGGSYAFTDFAAANVTYHGTDNDVLGDAGWVATVSFAF</sequence>
<dbReference type="Proteomes" id="UP000198851">
    <property type="component" value="Unassembled WGS sequence"/>
</dbReference>